<dbReference type="GO" id="GO:0005886">
    <property type="term" value="C:plasma membrane"/>
    <property type="evidence" value="ECO:0007669"/>
    <property type="project" value="UniProtKB-SubCell"/>
</dbReference>
<gene>
    <name evidence="7" type="ORF">DTL70_28585</name>
</gene>
<dbReference type="SUPFAM" id="SSF52540">
    <property type="entry name" value="P-loop containing nucleoside triphosphate hydrolases"/>
    <property type="match status" value="1"/>
</dbReference>
<dbReference type="Gene3D" id="3.40.50.300">
    <property type="entry name" value="P-loop containing nucleotide triphosphate hydrolases"/>
    <property type="match status" value="1"/>
</dbReference>
<evidence type="ECO:0000259" key="6">
    <source>
        <dbReference type="PROSITE" id="PS50893"/>
    </source>
</evidence>
<keyword evidence="5" id="KW-0046">Antibiotic resistance</keyword>
<proteinExistence type="predicted"/>
<dbReference type="InterPro" id="IPR050763">
    <property type="entry name" value="ABC_transporter_ATP-binding"/>
</dbReference>
<evidence type="ECO:0000256" key="4">
    <source>
        <dbReference type="ARBA" id="ARBA00022840"/>
    </source>
</evidence>
<dbReference type="PANTHER" id="PTHR42711">
    <property type="entry name" value="ABC TRANSPORTER ATP-BINDING PROTEIN"/>
    <property type="match status" value="1"/>
</dbReference>
<dbReference type="EMBL" id="QOIN01000060">
    <property type="protein sequence ID" value="RCG16784.1"/>
    <property type="molecule type" value="Genomic_DNA"/>
</dbReference>
<keyword evidence="8" id="KW-1185">Reference proteome</keyword>
<evidence type="ECO:0000256" key="1">
    <source>
        <dbReference type="ARBA" id="ARBA00004202"/>
    </source>
</evidence>
<dbReference type="GO" id="GO:0016887">
    <property type="term" value="F:ATP hydrolysis activity"/>
    <property type="evidence" value="ECO:0007669"/>
    <property type="project" value="InterPro"/>
</dbReference>
<dbReference type="InterPro" id="IPR003593">
    <property type="entry name" value="AAA+_ATPase"/>
</dbReference>
<evidence type="ECO:0000256" key="3">
    <source>
        <dbReference type="ARBA" id="ARBA00022741"/>
    </source>
</evidence>
<keyword evidence="4 7" id="KW-0067">ATP-binding</keyword>
<dbReference type="GO" id="GO:0005524">
    <property type="term" value="F:ATP binding"/>
    <property type="evidence" value="ECO:0007669"/>
    <property type="project" value="UniProtKB-KW"/>
</dbReference>
<dbReference type="InterPro" id="IPR003439">
    <property type="entry name" value="ABC_transporter-like_ATP-bd"/>
</dbReference>
<organism evidence="7 8">
    <name type="scientific">Streptomyces diacarni</name>
    <dbReference type="NCBI Taxonomy" id="2800381"/>
    <lineage>
        <taxon>Bacteria</taxon>
        <taxon>Bacillati</taxon>
        <taxon>Actinomycetota</taxon>
        <taxon>Actinomycetes</taxon>
        <taxon>Kitasatosporales</taxon>
        <taxon>Streptomycetaceae</taxon>
        <taxon>Streptomyces</taxon>
    </lineage>
</organism>
<evidence type="ECO:0000256" key="2">
    <source>
        <dbReference type="ARBA" id="ARBA00022448"/>
    </source>
</evidence>
<comment type="subcellular location">
    <subcellularLocation>
        <location evidence="1">Cell membrane</location>
        <topology evidence="1">Peripheral membrane protein</topology>
    </subcellularLocation>
</comment>
<name>A0A367EFF0_9ACTN</name>
<dbReference type="InterPro" id="IPR027417">
    <property type="entry name" value="P-loop_NTPase"/>
</dbReference>
<accession>A0A367EFF0</accession>
<dbReference type="Proteomes" id="UP000252914">
    <property type="component" value="Unassembled WGS sequence"/>
</dbReference>
<dbReference type="AlphaFoldDB" id="A0A367EFF0"/>
<reference evidence="7 8" key="1">
    <citation type="submission" date="2018-06" db="EMBL/GenBank/DDBJ databases">
        <title>Streptomyces reniochalinae sp. nov. and Streptomyces diacarnus sp. nov. from marine sponges.</title>
        <authorList>
            <person name="Li L."/>
        </authorList>
    </citation>
    <scope>NUCLEOTIDE SEQUENCE [LARGE SCALE GENOMIC DNA]</scope>
    <source>
        <strain evidence="7 8">LHW51701</strain>
    </source>
</reference>
<sequence>MLIIEDLVKCYRGSTRANDGISLHVEAGEVVGLLGHNGAGKTTLINQVAGLAMPTSGTIRVSGIDPVAEPAKVRRMVSIMPQAHAPLAGVTPRQATRTLARIRGLDKQAARARTDELIAALDIEAWADTTGEKLSGGVRRLTAFAMAAAAGPGRVVMLDEPTNDVDPVRRRLLWEQIRELANRGCAVLLVTHNVIEAERSVDRIVVMASGKVVAEGTPAQLRSRAVGEFRLELTAATDGDLPKLPDHITAAGPTMNSTRRLVVPLDSDAASPALAWAQQLRDKGDIDEFALVPVGLEDVYVQLSGDEAALEAEKGAQGEPLAA</sequence>
<evidence type="ECO:0000313" key="8">
    <source>
        <dbReference type="Proteomes" id="UP000252914"/>
    </source>
</evidence>
<dbReference type="PANTHER" id="PTHR42711:SF19">
    <property type="entry name" value="DOXORUBICIN RESISTANCE ATP-BINDING PROTEIN DRRA"/>
    <property type="match status" value="1"/>
</dbReference>
<evidence type="ECO:0000313" key="7">
    <source>
        <dbReference type="EMBL" id="RCG16784.1"/>
    </source>
</evidence>
<feature type="domain" description="ABC transporter" evidence="6">
    <location>
        <begin position="2"/>
        <end position="234"/>
    </location>
</feature>
<protein>
    <submittedName>
        <fullName evidence="7">ABC transporter ATP-binding protein</fullName>
    </submittedName>
</protein>
<evidence type="ECO:0000256" key="5">
    <source>
        <dbReference type="ARBA" id="ARBA00023251"/>
    </source>
</evidence>
<keyword evidence="2" id="KW-0813">Transport</keyword>
<dbReference type="Pfam" id="PF00005">
    <property type="entry name" value="ABC_tran"/>
    <property type="match status" value="1"/>
</dbReference>
<dbReference type="PROSITE" id="PS50893">
    <property type="entry name" value="ABC_TRANSPORTER_2"/>
    <property type="match status" value="1"/>
</dbReference>
<keyword evidence="3" id="KW-0547">Nucleotide-binding</keyword>
<dbReference type="GO" id="GO:0046677">
    <property type="term" value="P:response to antibiotic"/>
    <property type="evidence" value="ECO:0007669"/>
    <property type="project" value="UniProtKB-KW"/>
</dbReference>
<comment type="caution">
    <text evidence="7">The sequence shown here is derived from an EMBL/GenBank/DDBJ whole genome shotgun (WGS) entry which is preliminary data.</text>
</comment>
<dbReference type="SMART" id="SM00382">
    <property type="entry name" value="AAA"/>
    <property type="match status" value="1"/>
</dbReference>